<sequence length="462" mass="51682">MKNAKEEVEKEKGKGKGNSRNTLLPSLKSLDWELTFGIQCAWLYNWCLRASENNFERLTYRVSIVEVDSLQVGKEKLVNHLSIVGAVLFKLESAIAATPTGNETDLQALLDFNNRVVADPFNIMSSWSDSLHHCNWIGITCNISNGRVMDLSLKQLRLGGTLTPFIGNLTFLNALNFRFADDGLLLPQLGHDNAWMNQFESGPLARFSSRTTPFWRLAATVPLGVRVRRDQGRRRQARNPDRWRRGADRTLTGVDVEMIGGLGKEATDDRPKSLKASRANGGGLRTRLIGHIGHWLQQPISPPLSGEGGFRCSVKPASRGALHFRTQETYAFAQRAGQHLAVKPNAEKPQFYSTTMMPSLESQVDITQLVELTSFEKPKPLKKETPLLVDKERKKGEEAKCYNTTGATMGEVTFERGRESENGTTQTKRERGRKRKMMVEKTKSDNGANFTGDGESKRKTNT</sequence>
<dbReference type="PANTHER" id="PTHR48060:SF21">
    <property type="entry name" value="L DOMAIN-LIKE PROTEIN"/>
    <property type="match status" value="1"/>
</dbReference>
<name>A0AAQ3RV29_VIGMU</name>
<reference evidence="6 7" key="1">
    <citation type="journal article" date="2023" name="Life. Sci Alliance">
        <title>Evolutionary insights into 3D genome organization and epigenetic landscape of Vigna mungo.</title>
        <authorList>
            <person name="Junaid A."/>
            <person name="Singh B."/>
            <person name="Bhatia S."/>
        </authorList>
    </citation>
    <scope>NUCLEOTIDE SEQUENCE [LARGE SCALE GENOMIC DNA]</scope>
    <source>
        <strain evidence="6">Urdbean</strain>
    </source>
</reference>
<dbReference type="InterPro" id="IPR013210">
    <property type="entry name" value="LRR_N_plant-typ"/>
</dbReference>
<evidence type="ECO:0000256" key="4">
    <source>
        <dbReference type="SAM" id="MobiDB-lite"/>
    </source>
</evidence>
<dbReference type="AlphaFoldDB" id="A0AAQ3RV29"/>
<evidence type="ECO:0000256" key="3">
    <source>
        <dbReference type="ARBA" id="ARBA00022737"/>
    </source>
</evidence>
<dbReference type="PANTHER" id="PTHR48060">
    <property type="entry name" value="DNA DAMAGE-REPAIR/TOLERATION PROTEIN DRT100"/>
    <property type="match status" value="1"/>
</dbReference>
<dbReference type="InterPro" id="IPR053211">
    <property type="entry name" value="DNA_repair-toleration"/>
</dbReference>
<accession>A0AAQ3RV29</accession>
<evidence type="ECO:0000256" key="2">
    <source>
        <dbReference type="ARBA" id="ARBA00022729"/>
    </source>
</evidence>
<gene>
    <name evidence="6" type="ORF">V8G54_020803</name>
</gene>
<dbReference type="InterPro" id="IPR032675">
    <property type="entry name" value="LRR_dom_sf"/>
</dbReference>
<dbReference type="AntiFam" id="ANF00039">
    <property type="entry name" value="Antisense to SRP RNA"/>
</dbReference>
<proteinExistence type="predicted"/>
<dbReference type="EMBL" id="CP144695">
    <property type="protein sequence ID" value="WVZ07457.1"/>
    <property type="molecule type" value="Genomic_DNA"/>
</dbReference>
<dbReference type="SUPFAM" id="SSF52058">
    <property type="entry name" value="L domain-like"/>
    <property type="match status" value="1"/>
</dbReference>
<keyword evidence="1" id="KW-0433">Leucine-rich repeat</keyword>
<dbReference type="Gene3D" id="3.80.10.10">
    <property type="entry name" value="Ribonuclease Inhibitor"/>
    <property type="match status" value="1"/>
</dbReference>
<keyword evidence="2" id="KW-0732">Signal</keyword>
<organism evidence="6 7">
    <name type="scientific">Vigna mungo</name>
    <name type="common">Black gram</name>
    <name type="synonym">Phaseolus mungo</name>
    <dbReference type="NCBI Taxonomy" id="3915"/>
    <lineage>
        <taxon>Eukaryota</taxon>
        <taxon>Viridiplantae</taxon>
        <taxon>Streptophyta</taxon>
        <taxon>Embryophyta</taxon>
        <taxon>Tracheophyta</taxon>
        <taxon>Spermatophyta</taxon>
        <taxon>Magnoliopsida</taxon>
        <taxon>eudicotyledons</taxon>
        <taxon>Gunneridae</taxon>
        <taxon>Pentapetalae</taxon>
        <taxon>rosids</taxon>
        <taxon>fabids</taxon>
        <taxon>Fabales</taxon>
        <taxon>Fabaceae</taxon>
        <taxon>Papilionoideae</taxon>
        <taxon>50 kb inversion clade</taxon>
        <taxon>NPAAA clade</taxon>
        <taxon>indigoferoid/millettioid clade</taxon>
        <taxon>Phaseoleae</taxon>
        <taxon>Vigna</taxon>
    </lineage>
</organism>
<evidence type="ECO:0000259" key="5">
    <source>
        <dbReference type="Pfam" id="PF08263"/>
    </source>
</evidence>
<evidence type="ECO:0000313" key="6">
    <source>
        <dbReference type="EMBL" id="WVZ07457.1"/>
    </source>
</evidence>
<evidence type="ECO:0000313" key="7">
    <source>
        <dbReference type="Proteomes" id="UP001374535"/>
    </source>
</evidence>
<feature type="region of interest" description="Disordered" evidence="4">
    <location>
        <begin position="410"/>
        <end position="462"/>
    </location>
</feature>
<feature type="domain" description="Leucine-rich repeat-containing N-terminal plant-type" evidence="5">
    <location>
        <begin position="103"/>
        <end position="142"/>
    </location>
</feature>
<keyword evidence="7" id="KW-1185">Reference proteome</keyword>
<keyword evidence="3" id="KW-0677">Repeat</keyword>
<protein>
    <recommendedName>
        <fullName evidence="5">Leucine-rich repeat-containing N-terminal plant-type domain-containing protein</fullName>
    </recommendedName>
</protein>
<dbReference type="Proteomes" id="UP001374535">
    <property type="component" value="Chromosome 6"/>
</dbReference>
<dbReference type="Pfam" id="PF08263">
    <property type="entry name" value="LRRNT_2"/>
    <property type="match status" value="1"/>
</dbReference>
<evidence type="ECO:0000256" key="1">
    <source>
        <dbReference type="ARBA" id="ARBA00022614"/>
    </source>
</evidence>